<feature type="region of interest" description="Disordered" evidence="14">
    <location>
        <begin position="1325"/>
        <end position="1381"/>
    </location>
</feature>
<dbReference type="InterPro" id="IPR003660">
    <property type="entry name" value="HAMP_dom"/>
</dbReference>
<dbReference type="PATRIC" id="fig|1469144.10.peg.1512"/>
<evidence type="ECO:0000256" key="3">
    <source>
        <dbReference type="ARBA" id="ARBA00006402"/>
    </source>
</evidence>
<feature type="coiled-coil region" evidence="13">
    <location>
        <begin position="983"/>
        <end position="1080"/>
    </location>
</feature>
<dbReference type="InterPro" id="IPR001789">
    <property type="entry name" value="Sig_transdc_resp-reg_receiver"/>
</dbReference>
<evidence type="ECO:0000256" key="13">
    <source>
        <dbReference type="SAM" id="Coils"/>
    </source>
</evidence>
<feature type="domain" description="HAMP" evidence="17">
    <location>
        <begin position="25"/>
        <end position="74"/>
    </location>
</feature>
<feature type="domain" description="HAMP" evidence="17">
    <location>
        <begin position="579"/>
        <end position="631"/>
    </location>
</feature>
<dbReference type="GO" id="GO:0000155">
    <property type="term" value="F:phosphorelay sensor kinase activity"/>
    <property type="evidence" value="ECO:0007669"/>
    <property type="project" value="InterPro"/>
</dbReference>
<dbReference type="CDD" id="cd16922">
    <property type="entry name" value="HATPase_EvgS-ArcB-TorS-like"/>
    <property type="match status" value="1"/>
</dbReference>
<keyword evidence="9" id="KW-1133">Transmembrane helix</keyword>
<dbReference type="Gene3D" id="3.30.450.40">
    <property type="match status" value="1"/>
</dbReference>
<dbReference type="InterPro" id="IPR003661">
    <property type="entry name" value="HisK_dim/P_dom"/>
</dbReference>
<feature type="domain" description="Histidine kinase" evidence="15">
    <location>
        <begin position="1090"/>
        <end position="1322"/>
    </location>
</feature>
<dbReference type="SMART" id="SM00304">
    <property type="entry name" value="HAMP"/>
    <property type="match status" value="9"/>
</dbReference>
<dbReference type="Gene3D" id="1.10.287.130">
    <property type="match status" value="1"/>
</dbReference>
<dbReference type="Gene3D" id="1.20.120.1530">
    <property type="match status" value="5"/>
</dbReference>
<keyword evidence="19" id="KW-1185">Reference proteome</keyword>
<keyword evidence="8 18" id="KW-0418">Kinase</keyword>
<dbReference type="InterPro" id="IPR011006">
    <property type="entry name" value="CheY-like_superfamily"/>
</dbReference>
<evidence type="ECO:0000256" key="1">
    <source>
        <dbReference type="ARBA" id="ARBA00000085"/>
    </source>
</evidence>
<dbReference type="CDD" id="cd00082">
    <property type="entry name" value="HisKA"/>
    <property type="match status" value="1"/>
</dbReference>
<dbReference type="Gene3D" id="3.40.50.2300">
    <property type="match status" value="2"/>
</dbReference>
<feature type="modified residue" description="4-aspartylphosphate" evidence="12">
    <location>
        <position position="1710"/>
    </location>
</feature>
<evidence type="ECO:0000256" key="7">
    <source>
        <dbReference type="ARBA" id="ARBA00022692"/>
    </source>
</evidence>
<keyword evidence="7" id="KW-0812">Transmembrane</keyword>
<evidence type="ECO:0000259" key="17">
    <source>
        <dbReference type="PROSITE" id="PS50885"/>
    </source>
</evidence>
<comment type="caution">
    <text evidence="18">The sequence shown here is derived from an EMBL/GenBank/DDBJ whole genome shotgun (WGS) entry which is preliminary data.</text>
</comment>
<dbReference type="SUPFAM" id="SSF52172">
    <property type="entry name" value="CheY-like"/>
    <property type="match status" value="2"/>
</dbReference>
<dbReference type="SMART" id="SM00448">
    <property type="entry name" value="REC"/>
    <property type="match status" value="2"/>
</dbReference>
<feature type="domain" description="HAMP" evidence="17">
    <location>
        <begin position="114"/>
        <end position="171"/>
    </location>
</feature>
<dbReference type="GO" id="GO:0005886">
    <property type="term" value="C:plasma membrane"/>
    <property type="evidence" value="ECO:0007669"/>
    <property type="project" value="UniProtKB-SubCell"/>
</dbReference>
<proteinExistence type="inferred from homology"/>
<dbReference type="Gene3D" id="3.30.565.10">
    <property type="entry name" value="Histidine kinase-like ATPase, C-terminal domain"/>
    <property type="match status" value="1"/>
</dbReference>
<dbReference type="SUPFAM" id="SSF47384">
    <property type="entry name" value="Homodimeric domain of signal transducing histidine kinase"/>
    <property type="match status" value="1"/>
</dbReference>
<dbReference type="Gene3D" id="1.10.287.950">
    <property type="entry name" value="Methyl-accepting chemotaxis protein"/>
    <property type="match status" value="1"/>
</dbReference>
<dbReference type="InterPro" id="IPR003594">
    <property type="entry name" value="HATPase_dom"/>
</dbReference>
<reference evidence="19" key="1">
    <citation type="submission" date="2015-04" db="EMBL/GenBank/DDBJ databases">
        <title>Physiological reanalysis, assessment of diazotrophy, and genome sequences of multiple isolates of Streptomyces thermoautotrophicus.</title>
        <authorList>
            <person name="MacKellar D.C."/>
            <person name="Lieber L."/>
            <person name="Norman J."/>
            <person name="Bolger A."/>
            <person name="Tobin C."/>
            <person name="Murray J.W."/>
            <person name="Chang R."/>
            <person name="Ford T."/>
            <person name="Nguyen P.Q."/>
            <person name="Woodward J."/>
            <person name="Permingeat H."/>
            <person name="Joshi N.S."/>
            <person name="Silver P.A."/>
            <person name="Usadel B."/>
            <person name="Rutherford A.W."/>
            <person name="Friesen M."/>
            <person name="Prell J."/>
        </authorList>
    </citation>
    <scope>NUCLEOTIDE SEQUENCE [LARGE SCALE GENOMIC DNA]</scope>
    <source>
        <strain evidence="19">H1</strain>
    </source>
</reference>
<dbReference type="InterPro" id="IPR004358">
    <property type="entry name" value="Sig_transdc_His_kin-like_C"/>
</dbReference>
<dbReference type="InterPro" id="IPR005467">
    <property type="entry name" value="His_kinase_dom"/>
</dbReference>
<dbReference type="SUPFAM" id="SSF58104">
    <property type="entry name" value="Methyl-accepting chemotaxis protein (MCP) signaling domain"/>
    <property type="match status" value="3"/>
</dbReference>
<evidence type="ECO:0000256" key="8">
    <source>
        <dbReference type="ARBA" id="ARBA00022777"/>
    </source>
</evidence>
<dbReference type="SMART" id="SM00065">
    <property type="entry name" value="GAF"/>
    <property type="match status" value="1"/>
</dbReference>
<dbReference type="SUPFAM" id="SSF55781">
    <property type="entry name" value="GAF domain-like"/>
    <property type="match status" value="1"/>
</dbReference>
<evidence type="ECO:0000256" key="11">
    <source>
        <dbReference type="ARBA" id="ARBA00074306"/>
    </source>
</evidence>
<evidence type="ECO:0000256" key="4">
    <source>
        <dbReference type="ARBA" id="ARBA00012438"/>
    </source>
</evidence>
<dbReference type="PRINTS" id="PR00344">
    <property type="entry name" value="BCTRLSENSOR"/>
</dbReference>
<feature type="compositionally biased region" description="Basic and acidic residues" evidence="14">
    <location>
        <begin position="1327"/>
        <end position="1336"/>
    </location>
</feature>
<dbReference type="FunFam" id="1.20.120.1530:FF:000002">
    <property type="entry name" value="Two-component osmosensing histidine kinase"/>
    <property type="match status" value="3"/>
</dbReference>
<dbReference type="PANTHER" id="PTHR45339:SF1">
    <property type="entry name" value="HYBRID SIGNAL TRANSDUCTION HISTIDINE KINASE J"/>
    <property type="match status" value="1"/>
</dbReference>
<dbReference type="Proteomes" id="UP000070188">
    <property type="component" value="Unassembled WGS sequence"/>
</dbReference>
<evidence type="ECO:0000313" key="19">
    <source>
        <dbReference type="Proteomes" id="UP000070188"/>
    </source>
</evidence>
<keyword evidence="5 12" id="KW-0597">Phosphoprotein</keyword>
<feature type="domain" description="HAMP" evidence="17">
    <location>
        <begin position="303"/>
        <end position="355"/>
    </location>
</feature>
<gene>
    <name evidence="18" type="ORF">LI90_1374</name>
</gene>
<dbReference type="SMART" id="SM00387">
    <property type="entry name" value="HATPase_c"/>
    <property type="match status" value="1"/>
</dbReference>
<comment type="similarity">
    <text evidence="3">In the N-terminal section; belongs to the phytochrome family.</text>
</comment>
<dbReference type="Pfam" id="PF00672">
    <property type="entry name" value="HAMP"/>
    <property type="match status" value="8"/>
</dbReference>
<dbReference type="PROSITE" id="PS50110">
    <property type="entry name" value="RESPONSE_REGULATORY"/>
    <property type="match status" value="1"/>
</dbReference>
<comment type="subcellular location">
    <subcellularLocation>
        <location evidence="2">Cell membrane</location>
    </subcellularLocation>
</comment>
<dbReference type="FunFam" id="1.20.120.1530:FF:000001">
    <property type="entry name" value="Two-component osmosensing histidine kinase"/>
    <property type="match status" value="1"/>
</dbReference>
<evidence type="ECO:0000259" key="16">
    <source>
        <dbReference type="PROSITE" id="PS50110"/>
    </source>
</evidence>
<feature type="domain" description="HAMP" evidence="17">
    <location>
        <begin position="487"/>
        <end position="539"/>
    </location>
</feature>
<evidence type="ECO:0000256" key="14">
    <source>
        <dbReference type="SAM" id="MobiDB-lite"/>
    </source>
</evidence>
<dbReference type="STRING" id="1469144.LI90_1374"/>
<sequence>MAGGAAMRTERTASGGGAVEHPRETAALKRLLAALEAVRDGNFRKRLAVTGDGLYAEIAMVFNEMVERNQHLANELARVRRLVGRDGRLTERLNPGPCEGAWGAMIENANALVDDLVRPTAEVGRVLGAVAQGDLSQKMELRIDDRPLRGEFLRMGRTVNGMVDQLSLFTSEVTRVAREVGTEGKLGGQAIVPGVAGVWKDLTDSVNTMASRLTNQVRDIAQVTTAVARGDLSKKVTVEVAGEMLELKNTVNTMVDQLSGFADEVTRVAREVGTEGRLGGQARVRGVAGTWKDLTDSVNSMASNLTAQVRDIAQVTTAVARGDLSKKVTVDVKGELLELKNTVNTMVDQLSGFADEVTRVAREVGTEGRLGGQAQVPGVAGTWKDLTDSVNFMASNLTAQVRDIAQVTTAVARGDLSKKVTVDVKGELLELKNTINTMVDQLSAFASEVTRVAREVGSEGRLGGQAQVPGVAGTWKDLTDNVNFMANNLTSQVRNIAQVTTAVAQGDLSKKITVDARGEILQLKNTINTMVDQLSAFADEVTRVAREVGTEGRLGGQAQVSGVSGTWRDLTDSVNSMASNLTSQVRSIAQVTTAVAQGDLSKKITVEARGEILELKNTINTMVEQLRAFADEVTRVAREVGTEGRLGGQAQVSGVSGTWRDLTDSVNSMANNLTSQVRSIAQVTTAVARGDLSKKIDVDARGEILELKNTINTMVDQLSAFASEVTRVAREVGTEGRLGGHAEVEGVSGTWQRLTESVNQLASSLTTQVRAIAEVATAVARGDLSRQITVEAKGELSELRDNINQMIANLRETTRANQEQDWLKTNLARISALMQGRRDLEDVAKLIMSEITPVVSAQYGAFFLAQRDEDGKPQPVLDLLASYGFQAPDGHRRFAFGEGLVGQAAVEKQPILVTDLPQDYLKIVSGLGEAPPASIIVLPVLFENQVLGVIELASFHEFSEIHRAFLDQLMENVGVTVNTIIANSRTEALLAESQRLAEELKAQKEELRRSNVELEQQAASLKASEELLQRQQEELQLSNQQLEEKAALLADQNRAIEIKNSEIEQARRALEERAEQLALSSKYKSEFLANMSHELRTPLNSLLILAKLLADNPDRNLTAKQVEFAQTIYNAGSDLLQLINDILDLSKVEAGKMDIHPGDLPVTQLVEYVEATFRPLTIDKGLRLTVEVGPEVPPTLYTDEQRLQQILRNLLSNAVKFTETGEVKLHIYRPQGVNFVEEKLRTASDVVAFEVVDTGIGIPADKLKVIFEAFQQADGTTSRKYGGTGLGLSISREIARLLGGEIHAESELGKGSVFTLYLPARIGTQPADRRDRRDGTADQVRSGSRRAPKPRRAPEASPVPVAADPPEQLVTEPDISDDRGAIQPGDRVLLVVGLVEEHVQTGVEIGHEHGFKVVGALGAEAGFAAARNLAPDAVLLAGDVAGPDGVLLLDLLKRTPDTRHVPVAVVDRTGREEQRLRALRAGALTVVADGDREQISKAVGELAGFLDRPGRRLLIIQSDDSPMPVLSEVIGAGDDVEITRVETIGEAVDVLVEKRFDCLVVDALLPGQRVGPLLEAVAQLDSLRDMPVLVHVEGRLSREDETRLGKLLEPMVARTTRSAEQLRDAVTLFLHRSVQHLPSSRWQPTERSAQAVDSSLAGVKVLIVDDDVRNVFALTSVLERHGIEVLYAENGREGIDMLQRHDDVQLVLMDVMMPEMDGYATMEAIRKMPQFSRLPIIALTAKAMKGDREKSIAAGASDYVTKPVDIDQLLSVMRSWLQR</sequence>
<feature type="domain" description="HAMP" evidence="17">
    <location>
        <begin position="211"/>
        <end position="263"/>
    </location>
</feature>
<dbReference type="CDD" id="cd17546">
    <property type="entry name" value="REC_hyHK_CKI1_RcsC-like"/>
    <property type="match status" value="1"/>
</dbReference>
<organism evidence="18 19">
    <name type="scientific">Carbonactinospora thermoautotrophica</name>
    <dbReference type="NCBI Taxonomy" id="1469144"/>
    <lineage>
        <taxon>Bacteria</taxon>
        <taxon>Bacillati</taxon>
        <taxon>Actinomycetota</taxon>
        <taxon>Actinomycetes</taxon>
        <taxon>Kitasatosporales</taxon>
        <taxon>Carbonactinosporaceae</taxon>
        <taxon>Carbonactinospora</taxon>
    </lineage>
</organism>
<accession>A0A132MPS3</accession>
<protein>
    <recommendedName>
        <fullName evidence="11">Circadian input-output histidine kinase CikA</fullName>
        <ecNumber evidence="4">2.7.13.3</ecNumber>
    </recommendedName>
</protein>
<dbReference type="InterPro" id="IPR003018">
    <property type="entry name" value="GAF"/>
</dbReference>
<name>A0A132MPS3_9ACTN</name>
<comment type="catalytic activity">
    <reaction evidence="1">
        <text>ATP + protein L-histidine = ADP + protein N-phospho-L-histidine.</text>
        <dbReference type="EC" id="2.7.13.3"/>
    </reaction>
</comment>
<dbReference type="FunFam" id="3.30.565.10:FF:000010">
    <property type="entry name" value="Sensor histidine kinase RcsC"/>
    <property type="match status" value="1"/>
</dbReference>
<feature type="domain" description="HAMP" evidence="17">
    <location>
        <begin position="671"/>
        <end position="723"/>
    </location>
</feature>
<dbReference type="InterPro" id="IPR036890">
    <property type="entry name" value="HATPase_C_sf"/>
</dbReference>
<feature type="domain" description="HAMP" evidence="17">
    <location>
        <begin position="763"/>
        <end position="815"/>
    </location>
</feature>
<evidence type="ECO:0000313" key="18">
    <source>
        <dbReference type="EMBL" id="KWW99735.1"/>
    </source>
</evidence>
<dbReference type="CDD" id="cd06225">
    <property type="entry name" value="HAMP"/>
    <property type="match status" value="8"/>
</dbReference>
<dbReference type="Pfam" id="PF02518">
    <property type="entry name" value="HATPase_c"/>
    <property type="match status" value="1"/>
</dbReference>
<evidence type="ECO:0000259" key="15">
    <source>
        <dbReference type="PROSITE" id="PS50109"/>
    </source>
</evidence>
<evidence type="ECO:0000256" key="9">
    <source>
        <dbReference type="ARBA" id="ARBA00022989"/>
    </source>
</evidence>
<dbReference type="Pfam" id="PF00512">
    <property type="entry name" value="HisKA"/>
    <property type="match status" value="1"/>
</dbReference>
<dbReference type="PANTHER" id="PTHR45339">
    <property type="entry name" value="HYBRID SIGNAL TRANSDUCTION HISTIDINE KINASE J"/>
    <property type="match status" value="1"/>
</dbReference>
<evidence type="ECO:0000256" key="12">
    <source>
        <dbReference type="PROSITE-ProRule" id="PRU00169"/>
    </source>
</evidence>
<feature type="region of interest" description="Disordered" evidence="14">
    <location>
        <begin position="1"/>
        <end position="21"/>
    </location>
</feature>
<dbReference type="SMART" id="SM00388">
    <property type="entry name" value="HisKA"/>
    <property type="match status" value="1"/>
</dbReference>
<evidence type="ECO:0000256" key="10">
    <source>
        <dbReference type="ARBA" id="ARBA00023012"/>
    </source>
</evidence>
<dbReference type="Pfam" id="PF18947">
    <property type="entry name" value="HAMP_2"/>
    <property type="match status" value="1"/>
</dbReference>
<keyword evidence="10" id="KW-0902">Two-component regulatory system</keyword>
<dbReference type="InterPro" id="IPR036097">
    <property type="entry name" value="HisK_dim/P_sf"/>
</dbReference>
<evidence type="ECO:0000256" key="6">
    <source>
        <dbReference type="ARBA" id="ARBA00022679"/>
    </source>
</evidence>
<feature type="coiled-coil region" evidence="13">
    <location>
        <begin position="789"/>
        <end position="816"/>
    </location>
</feature>
<feature type="domain" description="HAMP" evidence="17">
    <location>
        <begin position="395"/>
        <end position="447"/>
    </location>
</feature>
<dbReference type="PROSITE" id="PS50885">
    <property type="entry name" value="HAMP"/>
    <property type="match status" value="9"/>
</dbReference>
<dbReference type="EC" id="2.7.13.3" evidence="4"/>
<dbReference type="Pfam" id="PF13185">
    <property type="entry name" value="GAF_2"/>
    <property type="match status" value="1"/>
</dbReference>
<dbReference type="Pfam" id="PF00072">
    <property type="entry name" value="Response_reg"/>
    <property type="match status" value="1"/>
</dbReference>
<keyword evidence="6" id="KW-0808">Transferase</keyword>
<dbReference type="PROSITE" id="PS50109">
    <property type="entry name" value="HIS_KIN"/>
    <property type="match status" value="1"/>
</dbReference>
<evidence type="ECO:0000256" key="2">
    <source>
        <dbReference type="ARBA" id="ARBA00004236"/>
    </source>
</evidence>
<keyword evidence="13" id="KW-0175">Coiled coil</keyword>
<dbReference type="SUPFAM" id="SSF55874">
    <property type="entry name" value="ATPase domain of HSP90 chaperone/DNA topoisomerase II/histidine kinase"/>
    <property type="match status" value="1"/>
</dbReference>
<dbReference type="InterPro" id="IPR029016">
    <property type="entry name" value="GAF-like_dom_sf"/>
</dbReference>
<keyword evidence="9" id="KW-0472">Membrane</keyword>
<feature type="domain" description="Response regulatory" evidence="16">
    <location>
        <begin position="1660"/>
        <end position="1777"/>
    </location>
</feature>
<dbReference type="EMBL" id="LAXD01000001">
    <property type="protein sequence ID" value="KWW99735.1"/>
    <property type="molecule type" value="Genomic_DNA"/>
</dbReference>
<evidence type="ECO:0000256" key="5">
    <source>
        <dbReference type="ARBA" id="ARBA00022553"/>
    </source>
</evidence>